<dbReference type="EMBL" id="JAFFGZ010000007">
    <property type="protein sequence ID" value="KAK4642375.1"/>
    <property type="molecule type" value="Genomic_DNA"/>
</dbReference>
<dbReference type="Gene3D" id="3.40.525.10">
    <property type="entry name" value="CRAL-TRIO lipid binding domain"/>
    <property type="match status" value="2"/>
</dbReference>
<dbReference type="RefSeq" id="XP_062731351.1">
    <property type="nucleotide sequence ID" value="XM_062880038.1"/>
</dbReference>
<dbReference type="InterPro" id="IPR011074">
    <property type="entry name" value="CRAL/TRIO_N_dom"/>
</dbReference>
<dbReference type="InterPro" id="IPR052432">
    <property type="entry name" value="PITP/CRAL-TRIO"/>
</dbReference>
<organism evidence="3 4">
    <name type="scientific">Podospora bellae-mahoneyi</name>
    <dbReference type="NCBI Taxonomy" id="2093777"/>
    <lineage>
        <taxon>Eukaryota</taxon>
        <taxon>Fungi</taxon>
        <taxon>Dikarya</taxon>
        <taxon>Ascomycota</taxon>
        <taxon>Pezizomycotina</taxon>
        <taxon>Sordariomycetes</taxon>
        <taxon>Sordariomycetidae</taxon>
        <taxon>Sordariales</taxon>
        <taxon>Podosporaceae</taxon>
        <taxon>Podospora</taxon>
    </lineage>
</organism>
<dbReference type="PROSITE" id="PS50191">
    <property type="entry name" value="CRAL_TRIO"/>
    <property type="match status" value="1"/>
</dbReference>
<feature type="compositionally biased region" description="Low complexity" evidence="1">
    <location>
        <begin position="207"/>
        <end position="221"/>
    </location>
</feature>
<feature type="region of interest" description="Disordered" evidence="1">
    <location>
        <begin position="603"/>
        <end position="628"/>
    </location>
</feature>
<keyword evidence="4" id="KW-1185">Reference proteome</keyword>
<evidence type="ECO:0000256" key="1">
    <source>
        <dbReference type="SAM" id="MobiDB-lite"/>
    </source>
</evidence>
<dbReference type="Proteomes" id="UP001322138">
    <property type="component" value="Unassembled WGS sequence"/>
</dbReference>
<dbReference type="SMART" id="SM01100">
    <property type="entry name" value="CRAL_TRIO_N"/>
    <property type="match status" value="1"/>
</dbReference>
<feature type="compositionally biased region" description="Polar residues" evidence="1">
    <location>
        <begin position="191"/>
        <end position="201"/>
    </location>
</feature>
<protein>
    <submittedName>
        <fullName evidence="3">Phosphatidylinositol transfer protein csr1</fullName>
    </submittedName>
</protein>
<feature type="domain" description="CRAL-TRIO" evidence="2">
    <location>
        <begin position="328"/>
        <end position="516"/>
    </location>
</feature>
<sequence length="628" mass="70610">MQTSLLFSVSRSASSRILLFTSKKGFGVSSAHRCIRFNQVNSSTSSSLTSLKGDLTSSPKTENSPLVQRQFQQRQPLQSSASALLLAALTVGLVYSAYYSYHKTSPKPTSHSEPLQDITPEDLTAMTSELAAGRPGNLTSEQEEKLRQLWKLIFQVCRVGEENQAPAANVPQTTTTISAPPAEEEKKKSRMTSLWSRSSKANKSESDAASTTSSTAPTTAADGAPVNIQLSLGSKDGEADKYGQTKHFYETLQSYPPSAIRDTIWSMVKHDHPDALVLRFLRARKWDVEKALIMLVSTMAWRAKEMDVDGDIMKNGELEAVEKNDGISKDFLTQIRKGISYVHGCDKQGRPLCFVNVRLHKAGEQSEESLERYTVYLIETCRMLLRGGVDTAVSCFRKLETRGMGFKGGGGRLHADDEGDQTIVFDMTGFSMANMDYTPVKFMIKCFEANYPECLGTVLVHKAPWIFQGIWKVIRGWLDPVVANKVHFTNNATEMQEYIPLKHIPKDLDGQEDWSYKYVEPVPGENDKMKDTATRDELLRQRAELYKQYEEATMEWIKTANAGVKKRREEIADKMREDYWRVDPYIRARSYYDRTGVLLPGGEVDWYPGEKKNGEVKKDVVTSPDDLD</sequence>
<feature type="region of interest" description="Disordered" evidence="1">
    <location>
        <begin position="44"/>
        <end position="65"/>
    </location>
</feature>
<evidence type="ECO:0000259" key="2">
    <source>
        <dbReference type="PROSITE" id="PS50191"/>
    </source>
</evidence>
<accession>A0ABR0FEH8</accession>
<dbReference type="GeneID" id="87899520"/>
<feature type="compositionally biased region" description="Basic and acidic residues" evidence="1">
    <location>
        <begin position="608"/>
        <end position="620"/>
    </location>
</feature>
<evidence type="ECO:0000313" key="3">
    <source>
        <dbReference type="EMBL" id="KAK4642375.1"/>
    </source>
</evidence>
<dbReference type="CDD" id="cd00170">
    <property type="entry name" value="SEC14"/>
    <property type="match status" value="1"/>
</dbReference>
<evidence type="ECO:0000313" key="4">
    <source>
        <dbReference type="Proteomes" id="UP001322138"/>
    </source>
</evidence>
<dbReference type="SUPFAM" id="SSF46938">
    <property type="entry name" value="CRAL/TRIO N-terminal domain"/>
    <property type="match status" value="1"/>
</dbReference>
<dbReference type="InterPro" id="IPR036273">
    <property type="entry name" value="CRAL/TRIO_N_dom_sf"/>
</dbReference>
<feature type="region of interest" description="Disordered" evidence="1">
    <location>
        <begin position="165"/>
        <end position="225"/>
    </location>
</feature>
<dbReference type="PANTHER" id="PTHR46590:SF1">
    <property type="entry name" value="PHOSPHATIDYLINOSITOL TRANSFER PROTEIN CSR1"/>
    <property type="match status" value="1"/>
</dbReference>
<dbReference type="InterPro" id="IPR001251">
    <property type="entry name" value="CRAL-TRIO_dom"/>
</dbReference>
<dbReference type="PANTHER" id="PTHR46590">
    <property type="entry name" value="PHOSPHATIDYLINOSITOL TRANSFER PROTEIN CSR1-RELATED"/>
    <property type="match status" value="1"/>
</dbReference>
<proteinExistence type="predicted"/>
<dbReference type="SMART" id="SM00516">
    <property type="entry name" value="SEC14"/>
    <property type="match status" value="1"/>
</dbReference>
<gene>
    <name evidence="3" type="primary">CSR1_2</name>
    <name evidence="3" type="ORF">QC761_508270</name>
</gene>
<dbReference type="Pfam" id="PF03765">
    <property type="entry name" value="CRAL_TRIO_N"/>
    <property type="match status" value="1"/>
</dbReference>
<dbReference type="Pfam" id="PF00650">
    <property type="entry name" value="CRAL_TRIO"/>
    <property type="match status" value="1"/>
</dbReference>
<dbReference type="SUPFAM" id="SSF52087">
    <property type="entry name" value="CRAL/TRIO domain"/>
    <property type="match status" value="1"/>
</dbReference>
<reference evidence="3 4" key="1">
    <citation type="journal article" date="2023" name="bioRxiv">
        <title>High-quality genome assemblies of four members of thePodospora anserinaspecies complex.</title>
        <authorList>
            <person name="Ament-Velasquez S.L."/>
            <person name="Vogan A.A."/>
            <person name="Wallerman O."/>
            <person name="Hartmann F."/>
            <person name="Gautier V."/>
            <person name="Silar P."/>
            <person name="Giraud T."/>
            <person name="Johannesson H."/>
        </authorList>
    </citation>
    <scope>NUCLEOTIDE SEQUENCE [LARGE SCALE GENOMIC DNA]</scope>
    <source>
        <strain evidence="3 4">CBS 112042</strain>
    </source>
</reference>
<name>A0ABR0FEH8_9PEZI</name>
<feature type="compositionally biased region" description="Low complexity" evidence="1">
    <location>
        <begin position="44"/>
        <end position="58"/>
    </location>
</feature>
<comment type="caution">
    <text evidence="3">The sequence shown here is derived from an EMBL/GenBank/DDBJ whole genome shotgun (WGS) entry which is preliminary data.</text>
</comment>
<dbReference type="InterPro" id="IPR036865">
    <property type="entry name" value="CRAL-TRIO_dom_sf"/>
</dbReference>